<name>A0A835YSL8_9STRA</name>
<comment type="similarity">
    <text evidence="1">Belongs to the bacterial ribosomal protein bL28 family.</text>
</comment>
<keyword evidence="3" id="KW-0687">Ribonucleoprotein</keyword>
<evidence type="ECO:0000256" key="4">
    <source>
        <dbReference type="ARBA" id="ARBA00035269"/>
    </source>
</evidence>
<dbReference type="Gene3D" id="2.30.170.40">
    <property type="entry name" value="Ribosomal protein L28/L24"/>
    <property type="match status" value="1"/>
</dbReference>
<sequence length="158" mass="17370">MAFNVRQSAVKFLEGFTRASSKPNLYSNRSQRGMYAGKDVRFGNKTCFSAKKSRRKWLPNVQSKRLWSELLREHIPLKVTTAALRGVDKAGGLDNYLLYTTDDRLRSSQVSAINGRVVEAIEEAGDEDDEGGREGEGEGADAGLHVQGDKAGTMPSMS</sequence>
<dbReference type="InterPro" id="IPR037147">
    <property type="entry name" value="Ribosomal_bL28_sf"/>
</dbReference>
<dbReference type="GO" id="GO:0003735">
    <property type="term" value="F:structural constituent of ribosome"/>
    <property type="evidence" value="ECO:0007669"/>
    <property type="project" value="InterPro"/>
</dbReference>
<evidence type="ECO:0000313" key="7">
    <source>
        <dbReference type="Proteomes" id="UP000664859"/>
    </source>
</evidence>
<dbReference type="AlphaFoldDB" id="A0A835YSL8"/>
<dbReference type="GO" id="GO:0005762">
    <property type="term" value="C:mitochondrial large ribosomal subunit"/>
    <property type="evidence" value="ECO:0007669"/>
    <property type="project" value="TreeGrafter"/>
</dbReference>
<evidence type="ECO:0000256" key="5">
    <source>
        <dbReference type="SAM" id="MobiDB-lite"/>
    </source>
</evidence>
<evidence type="ECO:0000256" key="3">
    <source>
        <dbReference type="ARBA" id="ARBA00023274"/>
    </source>
</evidence>
<dbReference type="EMBL" id="JAFCMP010000390">
    <property type="protein sequence ID" value="KAG5180471.1"/>
    <property type="molecule type" value="Genomic_DNA"/>
</dbReference>
<keyword evidence="2" id="KW-0689">Ribosomal protein</keyword>
<evidence type="ECO:0000313" key="6">
    <source>
        <dbReference type="EMBL" id="KAG5180471.1"/>
    </source>
</evidence>
<accession>A0A835YSL8</accession>
<proteinExistence type="inferred from homology"/>
<gene>
    <name evidence="6" type="ORF">JKP88DRAFT_166523</name>
</gene>
<dbReference type="FunFam" id="2.30.170.40:FF:000003">
    <property type="entry name" value="54S ribosomal protein L24"/>
    <property type="match status" value="1"/>
</dbReference>
<evidence type="ECO:0000256" key="1">
    <source>
        <dbReference type="ARBA" id="ARBA00008760"/>
    </source>
</evidence>
<dbReference type="InterPro" id="IPR034704">
    <property type="entry name" value="Ribosomal_bL28/bL31-like_sf"/>
</dbReference>
<keyword evidence="7" id="KW-1185">Reference proteome</keyword>
<dbReference type="OrthoDB" id="361870at2759"/>
<dbReference type="Pfam" id="PF00830">
    <property type="entry name" value="Ribosomal_L28"/>
    <property type="match status" value="1"/>
</dbReference>
<feature type="region of interest" description="Disordered" evidence="5">
    <location>
        <begin position="121"/>
        <end position="158"/>
    </location>
</feature>
<dbReference type="SUPFAM" id="SSF143800">
    <property type="entry name" value="L28p-like"/>
    <property type="match status" value="1"/>
</dbReference>
<dbReference type="PANTHER" id="PTHR13528:SF2">
    <property type="entry name" value="LARGE RIBOSOMAL SUBUNIT PROTEIN BL28M"/>
    <property type="match status" value="1"/>
</dbReference>
<evidence type="ECO:0000256" key="2">
    <source>
        <dbReference type="ARBA" id="ARBA00022980"/>
    </source>
</evidence>
<dbReference type="Proteomes" id="UP000664859">
    <property type="component" value="Unassembled WGS sequence"/>
</dbReference>
<comment type="caution">
    <text evidence="6">The sequence shown here is derived from an EMBL/GenBank/DDBJ whole genome shotgun (WGS) entry which is preliminary data.</text>
</comment>
<dbReference type="HAMAP" id="MF_00373">
    <property type="entry name" value="Ribosomal_bL28"/>
    <property type="match status" value="1"/>
</dbReference>
<reference evidence="6" key="1">
    <citation type="submission" date="2021-02" db="EMBL/GenBank/DDBJ databases">
        <title>First Annotated Genome of the Yellow-green Alga Tribonema minus.</title>
        <authorList>
            <person name="Mahan K.M."/>
        </authorList>
    </citation>
    <scope>NUCLEOTIDE SEQUENCE</scope>
    <source>
        <strain evidence="6">UTEX B ZZ1240</strain>
    </source>
</reference>
<dbReference type="InterPro" id="IPR026569">
    <property type="entry name" value="Ribosomal_bL28"/>
</dbReference>
<organism evidence="6 7">
    <name type="scientific">Tribonema minus</name>
    <dbReference type="NCBI Taxonomy" id="303371"/>
    <lineage>
        <taxon>Eukaryota</taxon>
        <taxon>Sar</taxon>
        <taxon>Stramenopiles</taxon>
        <taxon>Ochrophyta</taxon>
        <taxon>PX clade</taxon>
        <taxon>Xanthophyceae</taxon>
        <taxon>Tribonematales</taxon>
        <taxon>Tribonemataceae</taxon>
        <taxon>Tribonema</taxon>
    </lineage>
</organism>
<dbReference type="PANTHER" id="PTHR13528">
    <property type="entry name" value="39S RIBOSOMAL PROTEIN L28, MITOCHONDRIAL"/>
    <property type="match status" value="1"/>
</dbReference>
<protein>
    <recommendedName>
        <fullName evidence="4">Large ribosomal subunit protein bL28m</fullName>
    </recommendedName>
</protein>
<feature type="compositionally biased region" description="Acidic residues" evidence="5">
    <location>
        <begin position="121"/>
        <end position="131"/>
    </location>
</feature>